<name>A0ACB8HGG1_PSICU</name>
<dbReference type="EMBL" id="JAFIQS020000001">
    <property type="protein sequence ID" value="KAH9486924.1"/>
    <property type="molecule type" value="Genomic_DNA"/>
</dbReference>
<sequence length="1262" mass="142093">MQEHHSVQANPSKIPKLQVRINQIDYAVITPGQLDNSTLPKVPVLRIFGSSSTGQSACVHVHQVYPYIFIQYLDDLSPQHVKQYISKLFRSLNHAIALSLKRDPSSRKSHYIRAILLVKGIHFYGFHSSYSPFLKILVSDPGLMTRAVTILQSGSVMGARFTVYESHLSYVLQFLADFGLYGCGTIDIEDALERGISEDDPPTTIRFGASPYFREARVPLELDVIAPHILNRHNLVPRNIHHQLQILPVAEPPPPDPLIPSVRELWEDERNHRRSLGLNPSPEIPVDPSDSSRSGKGEWISEARWWDEIRKRILEGKDAPQPTEAFHGWDDRFVMTTFESIEALWEKQYTTWKPPKRSADLLYKPDGLGQNRRDQEYNLEDGGSGDDKHIQIEVDISMFSNEEFYQEDEQNWNPEQLNGISAIIDNEDIMEENEYDEVPDDGSDTMEEIVRDERSNDPFVDDRPGQEGITEYRLESPRPPRESSPQALAESPSFVNSVLEENLSVKPQKFTEEHASQNEGLLPDSLEIADQLITTVNSKGLPDEDWNRGIKGVDSPKEIISLGPEETLPAIPSAEERFLLIHARAVQLSKIHDTFKKASTNSYVYSLQPPTWSYLQSGLQSLCLPDKVYQAPYYSNDFDIPEHSREYAGLTYRLKGGQGIATLEDWSSTEPHNELVSNAASGLVAAGVGGWEYASHPPSTKEIRQSIKLVPKFIGIAANSRSQIEGPTQANIFGFKNSPLVTTSLLRKSSDLSIMSVEVFVPTVDDKIPNADHDKVVAIFYSYHISGSESIQNGVMVLQNPQINPARLRHVKYEVLDTELDLLNKLIDLVIELDPDILTGWELQLSSWGYLQMRADTYGLTFSELISRAPPREPGASLDQWSLRKTSTFKVAGRHVLNLWRIMRSENNLTSYTFENVAFEVLGKRVPKYSYKTLTEWYQSPVPSHTSLLVNHFSMRAYTNLELLERTETVTKTAEFARVFGVDFFSVLSRGSQFKVESFMFRIAKPESFVLISPSKTDVGKQNAAECMPLILEPASAFYSSPLLVLDFQSLYPSVMIAYNYCYSTCLGRITSFQGTYKFGVVNNLDIPAELIEKLQDHINVAPNGMMYVKPNVRKGLLGRMLVELLDTRVMVKQAMKLVGGDKITPKLQARKRILDARQLSLKYIANVTYGYTSASFSGRMPAVEIADSIVQSGRETLEKAIDIIDGTSRWGAKVVYGDTDSVFVYLPGKTKEQAFAIGNEIAETITSMNPVPIKLKFEKAS</sequence>
<protein>
    <submittedName>
        <fullName evidence="1">DNA polymerase zeta catalytic subunit</fullName>
    </submittedName>
</protein>
<reference evidence="1" key="1">
    <citation type="submission" date="2021-10" db="EMBL/GenBank/DDBJ databases">
        <title>Psilocybe cubensis genome.</title>
        <authorList>
            <person name="Mckernan K.J."/>
            <person name="Crawford S."/>
            <person name="Trippe A."/>
            <person name="Kane L.T."/>
            <person name="Mclaughlin S."/>
        </authorList>
    </citation>
    <scope>NUCLEOTIDE SEQUENCE</scope>
    <source>
        <strain evidence="1">MGC-MH-2018</strain>
    </source>
</reference>
<keyword evidence="2" id="KW-1185">Reference proteome</keyword>
<evidence type="ECO:0000313" key="2">
    <source>
        <dbReference type="Proteomes" id="UP000664032"/>
    </source>
</evidence>
<organism evidence="1 2">
    <name type="scientific">Psilocybe cubensis</name>
    <name type="common">Psychedelic mushroom</name>
    <name type="synonym">Stropharia cubensis</name>
    <dbReference type="NCBI Taxonomy" id="181762"/>
    <lineage>
        <taxon>Eukaryota</taxon>
        <taxon>Fungi</taxon>
        <taxon>Dikarya</taxon>
        <taxon>Basidiomycota</taxon>
        <taxon>Agaricomycotina</taxon>
        <taxon>Agaricomycetes</taxon>
        <taxon>Agaricomycetidae</taxon>
        <taxon>Agaricales</taxon>
        <taxon>Agaricineae</taxon>
        <taxon>Strophariaceae</taxon>
        <taxon>Psilocybe</taxon>
    </lineage>
</organism>
<gene>
    <name evidence="1" type="ORF">JR316_0000990</name>
</gene>
<dbReference type="Proteomes" id="UP000664032">
    <property type="component" value="Unassembled WGS sequence"/>
</dbReference>
<proteinExistence type="predicted"/>
<evidence type="ECO:0000313" key="1">
    <source>
        <dbReference type="EMBL" id="KAH9486924.1"/>
    </source>
</evidence>
<accession>A0ACB8HGG1</accession>
<comment type="caution">
    <text evidence="1">The sequence shown here is derived from an EMBL/GenBank/DDBJ whole genome shotgun (WGS) entry which is preliminary data.</text>
</comment>